<evidence type="ECO:0000313" key="3">
    <source>
        <dbReference type="Proteomes" id="UP001396334"/>
    </source>
</evidence>
<name>A0ABR2AGX2_9ROSI</name>
<accession>A0ABR2AGX2</accession>
<sequence length="211" mass="23389">MNYSKGLQLKNTDNHFQESEQNSPSSSVLSRRGEDSQPDTFVRSFSTNFTSFKLICLPIFFERLLLLNGVTGLAKNSVSKETGNGYIKEGSGKTERPPATILLQAAYGLLNSYQGRQGKTETTDTEPGLMKDHRIETLWSLLPTRFIPVYRSNYSKLTSSLARMTSSLTLTQQPSSNKPTPFLVSLPCFSLSPYNEQVSILAELAAFLATT</sequence>
<keyword evidence="3" id="KW-1185">Reference proteome</keyword>
<proteinExistence type="predicted"/>
<gene>
    <name evidence="1" type="ORF">V6N11_013977</name>
    <name evidence="2" type="ORF">V6N11_014091</name>
</gene>
<dbReference type="EMBL" id="JBBPBN010000257">
    <property type="protein sequence ID" value="KAK8491853.1"/>
    <property type="molecule type" value="Genomic_DNA"/>
</dbReference>
<evidence type="ECO:0000313" key="1">
    <source>
        <dbReference type="EMBL" id="KAK8491853.1"/>
    </source>
</evidence>
<protein>
    <submittedName>
        <fullName evidence="2">Uncharacterized protein</fullName>
    </submittedName>
</protein>
<organism evidence="2 3">
    <name type="scientific">Hibiscus sabdariffa</name>
    <name type="common">roselle</name>
    <dbReference type="NCBI Taxonomy" id="183260"/>
    <lineage>
        <taxon>Eukaryota</taxon>
        <taxon>Viridiplantae</taxon>
        <taxon>Streptophyta</taxon>
        <taxon>Embryophyta</taxon>
        <taxon>Tracheophyta</taxon>
        <taxon>Spermatophyta</taxon>
        <taxon>Magnoliopsida</taxon>
        <taxon>eudicotyledons</taxon>
        <taxon>Gunneridae</taxon>
        <taxon>Pentapetalae</taxon>
        <taxon>rosids</taxon>
        <taxon>malvids</taxon>
        <taxon>Malvales</taxon>
        <taxon>Malvaceae</taxon>
        <taxon>Malvoideae</taxon>
        <taxon>Hibiscus</taxon>
    </lineage>
</organism>
<evidence type="ECO:0000313" key="2">
    <source>
        <dbReference type="EMBL" id="KAK8491967.1"/>
    </source>
</evidence>
<dbReference type="Proteomes" id="UP001396334">
    <property type="component" value="Unassembled WGS sequence"/>
</dbReference>
<reference evidence="2 3" key="1">
    <citation type="journal article" date="2024" name="G3 (Bethesda)">
        <title>Genome assembly of Hibiscus sabdariffa L. provides insights into metabolisms of medicinal natural products.</title>
        <authorList>
            <person name="Kim T."/>
        </authorList>
    </citation>
    <scope>NUCLEOTIDE SEQUENCE [LARGE SCALE GENOMIC DNA]</scope>
    <source>
        <strain evidence="2">TK-2024</strain>
        <tissue evidence="2">Old leaves</tissue>
    </source>
</reference>
<dbReference type="EMBL" id="JBBPBN010000257">
    <property type="protein sequence ID" value="KAK8491967.1"/>
    <property type="molecule type" value="Genomic_DNA"/>
</dbReference>
<comment type="caution">
    <text evidence="2">The sequence shown here is derived from an EMBL/GenBank/DDBJ whole genome shotgun (WGS) entry which is preliminary data.</text>
</comment>